<protein>
    <submittedName>
        <fullName evidence="1">Uncharacterized protein</fullName>
    </submittedName>
</protein>
<evidence type="ECO:0000313" key="2">
    <source>
        <dbReference type="Proteomes" id="UP001190700"/>
    </source>
</evidence>
<organism evidence="1 2">
    <name type="scientific">Cymbomonas tetramitiformis</name>
    <dbReference type="NCBI Taxonomy" id="36881"/>
    <lineage>
        <taxon>Eukaryota</taxon>
        <taxon>Viridiplantae</taxon>
        <taxon>Chlorophyta</taxon>
        <taxon>Pyramimonadophyceae</taxon>
        <taxon>Pyramimonadales</taxon>
        <taxon>Pyramimonadaceae</taxon>
        <taxon>Cymbomonas</taxon>
    </lineage>
</organism>
<dbReference type="EMBL" id="LGRX02011599">
    <property type="protein sequence ID" value="KAK3268766.1"/>
    <property type="molecule type" value="Genomic_DNA"/>
</dbReference>
<dbReference type="Proteomes" id="UP001190700">
    <property type="component" value="Unassembled WGS sequence"/>
</dbReference>
<name>A0AAE0FZ89_9CHLO</name>
<accession>A0AAE0FZ89</accession>
<gene>
    <name evidence="1" type="ORF">CYMTET_22748</name>
</gene>
<dbReference type="AlphaFoldDB" id="A0AAE0FZ89"/>
<proteinExistence type="predicted"/>
<evidence type="ECO:0000313" key="1">
    <source>
        <dbReference type="EMBL" id="KAK3268766.1"/>
    </source>
</evidence>
<feature type="non-terminal residue" evidence="1">
    <location>
        <position position="1"/>
    </location>
</feature>
<keyword evidence="2" id="KW-1185">Reference proteome</keyword>
<sequence length="164" mass="16769">GFSYCGASHRGGACQLYGAHWGISVSAAGVLLIGNGRSWLAETVLAVVSLATAGAAASLEVETSGRGLEAETPGHLQPPAVQIGVELCSSSGSGNLDAATMLQYEQGGAADRAPEGRQLWLNTTDKSDAAVVLGEGGVLGGVRREVEYVRIAPKVIKSDDSQME</sequence>
<reference evidence="1 2" key="1">
    <citation type="journal article" date="2015" name="Genome Biol. Evol.">
        <title>Comparative Genomics of a Bacterivorous Green Alga Reveals Evolutionary Causalities and Consequences of Phago-Mixotrophic Mode of Nutrition.</title>
        <authorList>
            <person name="Burns J.A."/>
            <person name="Paasch A."/>
            <person name="Narechania A."/>
            <person name="Kim E."/>
        </authorList>
    </citation>
    <scope>NUCLEOTIDE SEQUENCE [LARGE SCALE GENOMIC DNA]</scope>
    <source>
        <strain evidence="1 2">PLY_AMNH</strain>
    </source>
</reference>
<comment type="caution">
    <text evidence="1">The sequence shown here is derived from an EMBL/GenBank/DDBJ whole genome shotgun (WGS) entry which is preliminary data.</text>
</comment>